<protein>
    <submittedName>
        <fullName evidence="2">Uncharacterized protein</fullName>
    </submittedName>
</protein>
<sequence length="584" mass="66587">MGLLKLGSFYKKNKSSQQKKTVSEQPTQAPALPALPTLSLDTPITKPLEKEQEQITAGSGGLFDDILAELNSPSSVKDDTLQDFSLALALSQQLELNENKKEEKPKLIVNEKPKVINNQTKKSEPSSSSFLTGDSIYSNYIKNLSAVDNNYASRETSMFASLINNNNNNTSPTPVIHTTPSTSTPTLRNHSTTLKVLDSDISDSEEEKEEEEEDEEEKGGMTTKGIRPIMERRANDHRLKRKIDTWSNRVDPEANRLESNESMIERMKDRHRNQVKLAAMQRQQDMQNMMMVNMVPQPYVLQSHPGNAMMMDTTNNPAMYNFPTAPPAQDYHAPIPPVDYAPMPQLQQPTRPQQDSIQNNNSSNSSISNTSLNATQTASVQSSSSNSSVGMTTKEEQEEVKKEDLCDGEEADGEISDDDESFKIIQRKKSFTQPKQAEHKMRPSRSTPNLKKNKKKSVSRKNSQDHPTTPSSTTTSDYPLTPPHLQQHQQQPIRHMKSEPELINSRKRQQMYHHQQQLQFEWDRMQAYQREQQLKMMQQQQYMSMYPVMYYNQPMMMSHPPPHPAHPPNNPRMSHSYTFHSTRQ</sequence>
<feature type="region of interest" description="Disordered" evidence="1">
    <location>
        <begin position="321"/>
        <end position="495"/>
    </location>
</feature>
<feature type="compositionally biased region" description="Acidic residues" evidence="1">
    <location>
        <begin position="406"/>
        <end position="420"/>
    </location>
</feature>
<organism evidence="2 3">
    <name type="scientific">Rhizopus oryzae</name>
    <name type="common">Mucormycosis agent</name>
    <name type="synonym">Rhizopus arrhizus var. delemar</name>
    <dbReference type="NCBI Taxonomy" id="64495"/>
    <lineage>
        <taxon>Eukaryota</taxon>
        <taxon>Fungi</taxon>
        <taxon>Fungi incertae sedis</taxon>
        <taxon>Mucoromycota</taxon>
        <taxon>Mucoromycotina</taxon>
        <taxon>Mucoromycetes</taxon>
        <taxon>Mucorales</taxon>
        <taxon>Mucorineae</taxon>
        <taxon>Rhizopodaceae</taxon>
        <taxon>Rhizopus</taxon>
    </lineage>
</organism>
<reference evidence="2" key="1">
    <citation type="journal article" date="2020" name="Microb. Genom.">
        <title>Genetic diversity of clinical and environmental Mucorales isolates obtained from an investigation of mucormycosis cases among solid organ transplant recipients.</title>
        <authorList>
            <person name="Nguyen M.H."/>
            <person name="Kaul D."/>
            <person name="Muto C."/>
            <person name="Cheng S.J."/>
            <person name="Richter R.A."/>
            <person name="Bruno V.M."/>
            <person name="Liu G."/>
            <person name="Beyhan S."/>
            <person name="Sundermann A.J."/>
            <person name="Mounaud S."/>
            <person name="Pasculle A.W."/>
            <person name="Nierman W.C."/>
            <person name="Driscoll E."/>
            <person name="Cumbie R."/>
            <person name="Clancy C.J."/>
            <person name="Dupont C.L."/>
        </authorList>
    </citation>
    <scope>NUCLEOTIDE SEQUENCE</scope>
    <source>
        <strain evidence="2">GL16</strain>
    </source>
</reference>
<dbReference type="AlphaFoldDB" id="A0A9P6YAA3"/>
<accession>A0A9P6YAA3</accession>
<evidence type="ECO:0000256" key="1">
    <source>
        <dbReference type="SAM" id="MobiDB-lite"/>
    </source>
</evidence>
<evidence type="ECO:0000313" key="3">
    <source>
        <dbReference type="Proteomes" id="UP000717996"/>
    </source>
</evidence>
<comment type="caution">
    <text evidence="2">The sequence shown here is derived from an EMBL/GenBank/DDBJ whole genome shotgun (WGS) entry which is preliminary data.</text>
</comment>
<feature type="compositionally biased region" description="Acidic residues" evidence="1">
    <location>
        <begin position="200"/>
        <end position="217"/>
    </location>
</feature>
<feature type="compositionally biased region" description="Polar residues" evidence="1">
    <location>
        <begin position="572"/>
        <end position="584"/>
    </location>
</feature>
<proteinExistence type="predicted"/>
<dbReference type="EMBL" id="JAANIT010001010">
    <property type="protein sequence ID" value="KAG1542835.1"/>
    <property type="molecule type" value="Genomic_DNA"/>
</dbReference>
<feature type="compositionally biased region" description="Low complexity" evidence="1">
    <location>
        <begin position="359"/>
        <end position="389"/>
    </location>
</feature>
<feature type="compositionally biased region" description="Low complexity" evidence="1">
    <location>
        <begin position="25"/>
        <end position="38"/>
    </location>
</feature>
<feature type="compositionally biased region" description="Pro residues" evidence="1">
    <location>
        <begin position="560"/>
        <end position="570"/>
    </location>
</feature>
<feature type="region of interest" description="Disordered" evidence="1">
    <location>
        <begin position="1"/>
        <end position="55"/>
    </location>
</feature>
<evidence type="ECO:0000313" key="2">
    <source>
        <dbReference type="EMBL" id="KAG1542835.1"/>
    </source>
</evidence>
<feature type="compositionally biased region" description="Basic and acidic residues" evidence="1">
    <location>
        <begin position="393"/>
        <end position="405"/>
    </location>
</feature>
<feature type="region of interest" description="Disordered" evidence="1">
    <location>
        <begin position="165"/>
        <end position="236"/>
    </location>
</feature>
<feature type="region of interest" description="Disordered" evidence="1">
    <location>
        <begin position="560"/>
        <end position="584"/>
    </location>
</feature>
<feature type="compositionally biased region" description="Polar residues" evidence="1">
    <location>
        <begin position="170"/>
        <end position="194"/>
    </location>
</feature>
<name>A0A9P6YAA3_RHIOR</name>
<gene>
    <name evidence="2" type="ORF">G6F51_007040</name>
</gene>
<feature type="compositionally biased region" description="Polar residues" evidence="1">
    <location>
        <begin position="345"/>
        <end position="358"/>
    </location>
</feature>
<dbReference type="OrthoDB" id="2291042at2759"/>
<dbReference type="Proteomes" id="UP000717996">
    <property type="component" value="Unassembled WGS sequence"/>
</dbReference>
<feature type="compositionally biased region" description="Polar residues" evidence="1">
    <location>
        <begin position="15"/>
        <end position="24"/>
    </location>
</feature>
<feature type="compositionally biased region" description="Low complexity" evidence="1">
    <location>
        <begin position="467"/>
        <end position="492"/>
    </location>
</feature>